<gene>
    <name evidence="1" type="ORF">GCM10023184_31140</name>
</gene>
<dbReference type="EMBL" id="BAABGY010000009">
    <property type="protein sequence ID" value="GAA4336048.1"/>
    <property type="molecule type" value="Genomic_DNA"/>
</dbReference>
<dbReference type="RefSeq" id="WP_345256681.1">
    <property type="nucleotide sequence ID" value="NZ_BAABGY010000009.1"/>
</dbReference>
<keyword evidence="2" id="KW-1185">Reference proteome</keyword>
<name>A0ABP8H8W6_9BACT</name>
<dbReference type="Proteomes" id="UP001501725">
    <property type="component" value="Unassembled WGS sequence"/>
</dbReference>
<comment type="caution">
    <text evidence="1">The sequence shown here is derived from an EMBL/GenBank/DDBJ whole genome shotgun (WGS) entry which is preliminary data.</text>
</comment>
<evidence type="ECO:0000313" key="1">
    <source>
        <dbReference type="EMBL" id="GAA4336048.1"/>
    </source>
</evidence>
<reference evidence="2" key="1">
    <citation type="journal article" date="2019" name="Int. J. Syst. Evol. Microbiol.">
        <title>The Global Catalogue of Microorganisms (GCM) 10K type strain sequencing project: providing services to taxonomists for standard genome sequencing and annotation.</title>
        <authorList>
            <consortium name="The Broad Institute Genomics Platform"/>
            <consortium name="The Broad Institute Genome Sequencing Center for Infectious Disease"/>
            <person name="Wu L."/>
            <person name="Ma J."/>
        </authorList>
    </citation>
    <scope>NUCLEOTIDE SEQUENCE [LARGE SCALE GENOMIC DNA]</scope>
    <source>
        <strain evidence="2">JCM 17919</strain>
    </source>
</reference>
<proteinExistence type="predicted"/>
<evidence type="ECO:0000313" key="2">
    <source>
        <dbReference type="Proteomes" id="UP001501725"/>
    </source>
</evidence>
<organism evidence="1 2">
    <name type="scientific">Flaviaesturariibacter amylovorans</name>
    <dbReference type="NCBI Taxonomy" id="1084520"/>
    <lineage>
        <taxon>Bacteria</taxon>
        <taxon>Pseudomonadati</taxon>
        <taxon>Bacteroidota</taxon>
        <taxon>Chitinophagia</taxon>
        <taxon>Chitinophagales</taxon>
        <taxon>Chitinophagaceae</taxon>
        <taxon>Flaviaestuariibacter</taxon>
    </lineage>
</organism>
<sequence length="169" mass="20217">MARQLLALEQQVEKETAPEAKAKLYYRWASALYNMSYYGNNWNAVAYDRTGSDWNEGNYKLAWQKEYYGVYRAKGFYEKAYALTADREFKAACLFLVAKCRQRQFARPDYSAPMAAEKAFERNFRENPYFPQYIREFGDTRFYKYSYNRCGYLRDFVKKQQQPKAPVKK</sequence>
<evidence type="ECO:0008006" key="3">
    <source>
        <dbReference type="Google" id="ProtNLM"/>
    </source>
</evidence>
<protein>
    <recommendedName>
        <fullName evidence="3">Tetratricopeptide repeat protein</fullName>
    </recommendedName>
</protein>
<accession>A0ABP8H8W6</accession>